<evidence type="ECO:0000259" key="1">
    <source>
        <dbReference type="Pfam" id="PF22807"/>
    </source>
</evidence>
<name>A0A4Q7MFJ2_9BACT</name>
<dbReference type="EMBL" id="SGXA01000004">
    <property type="protein sequence ID" value="RZS66894.1"/>
    <property type="molecule type" value="Genomic_DNA"/>
</dbReference>
<keyword evidence="3" id="KW-1185">Reference proteome</keyword>
<proteinExistence type="predicted"/>
<dbReference type="SUPFAM" id="SSF50952">
    <property type="entry name" value="Soluble quinoprotein glucose dehydrogenase"/>
    <property type="match status" value="1"/>
</dbReference>
<evidence type="ECO:0000313" key="2">
    <source>
        <dbReference type="EMBL" id="RZS66894.1"/>
    </source>
</evidence>
<feature type="domain" description="Pyrroloquinoline quinone-dependent pyranose dehydrogenase beta-propeller" evidence="1">
    <location>
        <begin position="29"/>
        <end position="410"/>
    </location>
</feature>
<dbReference type="PANTHER" id="PTHR19328:SF53">
    <property type="entry name" value="MEMBRANE PROTEIN"/>
    <property type="match status" value="1"/>
</dbReference>
<dbReference type="InterPro" id="IPR054539">
    <property type="entry name" value="Beta-prop_PDH"/>
</dbReference>
<comment type="caution">
    <text evidence="2">The sequence shown here is derived from an EMBL/GenBank/DDBJ whole genome shotgun (WGS) entry which is preliminary data.</text>
</comment>
<sequence length="414" mass="45848">MLLSAQVFASDSTRVKKGKPKEENGGITLPKGFKALVVADNLGTVRHIVAQSNGDIYAKLDRVKNGKGILRLRDTNKDGVADEISGWGNYSGTGITIKNGYLYASSNTDVYRYKLNEKGDVIDTGKAENIITALINRRTHNTKSIVLDNDGNIYVNIGSPSNACQITDRTVGSPAMDPCPLLDSTGGIWQFKADQTGQSYHNGVKYATGIRNVVGLDWNQTTNQLYAMQHGRDMLNTLFPSMYNEEQSAELPAEELLRISKGDNYGWPYCYYDQFQQKKVLAPEYGGDGKKQDRCAGMNKPIYAFPGHWAPNALLFYTGNQFPEKYKNGAFVAFHGSWNRAPRPQTGYFVVFLPMKDGMPSGDYEIFADGFAGEKIDPKNARFRPCGLAQGPDGSLFISDDKKGRIWKVTYSNN</sequence>
<dbReference type="Gene3D" id="2.120.10.30">
    <property type="entry name" value="TolB, C-terminal domain"/>
    <property type="match status" value="1"/>
</dbReference>
<accession>A0A4Q7MFJ2</accession>
<dbReference type="InterPro" id="IPR011041">
    <property type="entry name" value="Quinoprot_gluc/sorb_DH_b-prop"/>
</dbReference>
<protein>
    <submittedName>
        <fullName evidence="2">Glucose/arabinose dehydrogenase</fullName>
    </submittedName>
</protein>
<dbReference type="InterPro" id="IPR011042">
    <property type="entry name" value="6-blade_b-propeller_TolB-like"/>
</dbReference>
<gene>
    <name evidence="2" type="ORF">EV199_5278</name>
</gene>
<organism evidence="2 3">
    <name type="scientific">Pseudobacter ginsenosidimutans</name>
    <dbReference type="NCBI Taxonomy" id="661488"/>
    <lineage>
        <taxon>Bacteria</taxon>
        <taxon>Pseudomonadati</taxon>
        <taxon>Bacteroidota</taxon>
        <taxon>Chitinophagia</taxon>
        <taxon>Chitinophagales</taxon>
        <taxon>Chitinophagaceae</taxon>
        <taxon>Pseudobacter</taxon>
    </lineage>
</organism>
<evidence type="ECO:0000313" key="3">
    <source>
        <dbReference type="Proteomes" id="UP000293874"/>
    </source>
</evidence>
<reference evidence="2 3" key="1">
    <citation type="submission" date="2019-02" db="EMBL/GenBank/DDBJ databases">
        <title>Genomic Encyclopedia of Type Strains, Phase IV (KMG-IV): sequencing the most valuable type-strain genomes for metagenomic binning, comparative biology and taxonomic classification.</title>
        <authorList>
            <person name="Goeker M."/>
        </authorList>
    </citation>
    <scope>NUCLEOTIDE SEQUENCE [LARGE SCALE GENOMIC DNA]</scope>
    <source>
        <strain evidence="2 3">DSM 18116</strain>
    </source>
</reference>
<dbReference type="AlphaFoldDB" id="A0A4Q7MFJ2"/>
<dbReference type="Proteomes" id="UP000293874">
    <property type="component" value="Unassembled WGS sequence"/>
</dbReference>
<dbReference type="Pfam" id="PF22807">
    <property type="entry name" value="TrAA12"/>
    <property type="match status" value="1"/>
</dbReference>
<dbReference type="PANTHER" id="PTHR19328">
    <property type="entry name" value="HEDGEHOG-INTERACTING PROTEIN"/>
    <property type="match status" value="1"/>
</dbReference>